<sequence length="51" mass="5703">HGYSPKCNDDGHTNKSQYITVEFQLKQVYMLSSSISLVSTKTNPYAFSSIS</sequence>
<gene>
    <name evidence="1" type="primary">ORF18352</name>
</gene>
<name>A0A0B6Y985_9EUPU</name>
<protein>
    <submittedName>
        <fullName evidence="1">Uncharacterized protein</fullName>
    </submittedName>
</protein>
<reference evidence="1" key="1">
    <citation type="submission" date="2014-12" db="EMBL/GenBank/DDBJ databases">
        <title>Insight into the proteome of Arion vulgaris.</title>
        <authorList>
            <person name="Aradska J."/>
            <person name="Bulat T."/>
            <person name="Smidak R."/>
            <person name="Sarate P."/>
            <person name="Gangsoo J."/>
            <person name="Sialana F."/>
            <person name="Bilban M."/>
            <person name="Lubec G."/>
        </authorList>
    </citation>
    <scope>NUCLEOTIDE SEQUENCE</scope>
    <source>
        <tissue evidence="1">Skin</tissue>
    </source>
</reference>
<accession>A0A0B6Y985</accession>
<feature type="non-terminal residue" evidence="1">
    <location>
        <position position="1"/>
    </location>
</feature>
<proteinExistence type="predicted"/>
<dbReference type="AlphaFoldDB" id="A0A0B6Y985"/>
<dbReference type="EMBL" id="HACG01006022">
    <property type="protein sequence ID" value="CEK52887.1"/>
    <property type="molecule type" value="Transcribed_RNA"/>
</dbReference>
<organism evidence="1">
    <name type="scientific">Arion vulgaris</name>
    <dbReference type="NCBI Taxonomy" id="1028688"/>
    <lineage>
        <taxon>Eukaryota</taxon>
        <taxon>Metazoa</taxon>
        <taxon>Spiralia</taxon>
        <taxon>Lophotrochozoa</taxon>
        <taxon>Mollusca</taxon>
        <taxon>Gastropoda</taxon>
        <taxon>Heterobranchia</taxon>
        <taxon>Euthyneura</taxon>
        <taxon>Panpulmonata</taxon>
        <taxon>Eupulmonata</taxon>
        <taxon>Stylommatophora</taxon>
        <taxon>Helicina</taxon>
        <taxon>Arionoidea</taxon>
        <taxon>Arionidae</taxon>
        <taxon>Arion</taxon>
    </lineage>
</organism>
<evidence type="ECO:0000313" key="1">
    <source>
        <dbReference type="EMBL" id="CEK52887.1"/>
    </source>
</evidence>